<protein>
    <submittedName>
        <fullName evidence="1">Uncharacterized protein</fullName>
    </submittedName>
</protein>
<dbReference type="Proteomes" id="UP000215914">
    <property type="component" value="Unassembled WGS sequence"/>
</dbReference>
<keyword evidence="2" id="KW-1185">Reference proteome</keyword>
<gene>
    <name evidence="1" type="ORF">HanXRQr2_Chr10g0421851</name>
</gene>
<organism evidence="1 2">
    <name type="scientific">Helianthus annuus</name>
    <name type="common">Common sunflower</name>
    <dbReference type="NCBI Taxonomy" id="4232"/>
    <lineage>
        <taxon>Eukaryota</taxon>
        <taxon>Viridiplantae</taxon>
        <taxon>Streptophyta</taxon>
        <taxon>Embryophyta</taxon>
        <taxon>Tracheophyta</taxon>
        <taxon>Spermatophyta</taxon>
        <taxon>Magnoliopsida</taxon>
        <taxon>eudicotyledons</taxon>
        <taxon>Gunneridae</taxon>
        <taxon>Pentapetalae</taxon>
        <taxon>asterids</taxon>
        <taxon>campanulids</taxon>
        <taxon>Asterales</taxon>
        <taxon>Asteraceae</taxon>
        <taxon>Asteroideae</taxon>
        <taxon>Heliantheae alliance</taxon>
        <taxon>Heliantheae</taxon>
        <taxon>Helianthus</taxon>
    </lineage>
</organism>
<dbReference type="EMBL" id="MNCJ02000325">
    <property type="protein sequence ID" value="KAF5784864.1"/>
    <property type="molecule type" value="Genomic_DNA"/>
</dbReference>
<evidence type="ECO:0000313" key="1">
    <source>
        <dbReference type="EMBL" id="KAF5784864.1"/>
    </source>
</evidence>
<reference evidence="1" key="1">
    <citation type="journal article" date="2017" name="Nature">
        <title>The sunflower genome provides insights into oil metabolism, flowering and Asterid evolution.</title>
        <authorList>
            <person name="Badouin H."/>
            <person name="Gouzy J."/>
            <person name="Grassa C.J."/>
            <person name="Murat F."/>
            <person name="Staton S.E."/>
            <person name="Cottret L."/>
            <person name="Lelandais-Briere C."/>
            <person name="Owens G.L."/>
            <person name="Carrere S."/>
            <person name="Mayjonade B."/>
            <person name="Legrand L."/>
            <person name="Gill N."/>
            <person name="Kane N.C."/>
            <person name="Bowers J.E."/>
            <person name="Hubner S."/>
            <person name="Bellec A."/>
            <person name="Berard A."/>
            <person name="Berges H."/>
            <person name="Blanchet N."/>
            <person name="Boniface M.C."/>
            <person name="Brunel D."/>
            <person name="Catrice O."/>
            <person name="Chaidir N."/>
            <person name="Claudel C."/>
            <person name="Donnadieu C."/>
            <person name="Faraut T."/>
            <person name="Fievet G."/>
            <person name="Helmstetter N."/>
            <person name="King M."/>
            <person name="Knapp S.J."/>
            <person name="Lai Z."/>
            <person name="Le Paslier M.C."/>
            <person name="Lippi Y."/>
            <person name="Lorenzon L."/>
            <person name="Mandel J.R."/>
            <person name="Marage G."/>
            <person name="Marchand G."/>
            <person name="Marquand E."/>
            <person name="Bret-Mestries E."/>
            <person name="Morien E."/>
            <person name="Nambeesan S."/>
            <person name="Nguyen T."/>
            <person name="Pegot-Espagnet P."/>
            <person name="Pouilly N."/>
            <person name="Raftis F."/>
            <person name="Sallet E."/>
            <person name="Schiex T."/>
            <person name="Thomas J."/>
            <person name="Vandecasteele C."/>
            <person name="Vares D."/>
            <person name="Vear F."/>
            <person name="Vautrin S."/>
            <person name="Crespi M."/>
            <person name="Mangin B."/>
            <person name="Burke J.M."/>
            <person name="Salse J."/>
            <person name="Munos S."/>
            <person name="Vincourt P."/>
            <person name="Rieseberg L.H."/>
            <person name="Langlade N.B."/>
        </authorList>
    </citation>
    <scope>NUCLEOTIDE SEQUENCE</scope>
    <source>
        <tissue evidence="1">Leaves</tissue>
    </source>
</reference>
<comment type="caution">
    <text evidence="1">The sequence shown here is derived from an EMBL/GenBank/DDBJ whole genome shotgun (WGS) entry which is preliminary data.</text>
</comment>
<sequence length="62" mass="6968">MDLVVAYFPNGYAYSAYYYGGYDGDANGWDDYSRYVTPVVVDASHGSIMYPGGMMPISCWMR</sequence>
<name>A0A9K3N2P8_HELAN</name>
<accession>A0A9K3N2P8</accession>
<dbReference type="Gramene" id="mRNA:HanXRQr2_Chr10g0421851">
    <property type="protein sequence ID" value="mRNA:HanXRQr2_Chr10g0421851"/>
    <property type="gene ID" value="HanXRQr2_Chr10g0421851"/>
</dbReference>
<evidence type="ECO:0000313" key="2">
    <source>
        <dbReference type="Proteomes" id="UP000215914"/>
    </source>
</evidence>
<proteinExistence type="predicted"/>
<reference evidence="1" key="2">
    <citation type="submission" date="2020-06" db="EMBL/GenBank/DDBJ databases">
        <title>Helianthus annuus Genome sequencing and assembly Release 2.</title>
        <authorList>
            <person name="Gouzy J."/>
            <person name="Langlade N."/>
            <person name="Munos S."/>
        </authorList>
    </citation>
    <scope>NUCLEOTIDE SEQUENCE</scope>
    <source>
        <tissue evidence="1">Leaves</tissue>
    </source>
</reference>
<dbReference type="AlphaFoldDB" id="A0A9K3N2P8"/>